<name>A0A139HRV1_9PEZI</name>
<evidence type="ECO:0000256" key="1">
    <source>
        <dbReference type="SAM" id="SignalP"/>
    </source>
</evidence>
<dbReference type="AlphaFoldDB" id="A0A139HRV1"/>
<feature type="signal peptide" evidence="1">
    <location>
        <begin position="1"/>
        <end position="20"/>
    </location>
</feature>
<sequence>MLLKTGVALLGACLITAARAETSTFLGVDTFDTTDTFDHDGDSCSTNKGCLAGCQKQKSPEYSKFVKATCVKGHCQCVVSTEKDNCYGICVANYKQNYPLAKVIAGCSDGQGGCYCDADCGKDPKCNKDADKDYKCKHK</sequence>
<accession>A0A139HRV1</accession>
<protein>
    <submittedName>
        <fullName evidence="2">Uncharacterized protein</fullName>
    </submittedName>
</protein>
<proteinExistence type="predicted"/>
<gene>
    <name evidence="2" type="ORF">AC578_8392</name>
</gene>
<dbReference type="Proteomes" id="UP000070133">
    <property type="component" value="Unassembled WGS sequence"/>
</dbReference>
<comment type="caution">
    <text evidence="2">The sequence shown here is derived from an EMBL/GenBank/DDBJ whole genome shotgun (WGS) entry which is preliminary data.</text>
</comment>
<reference evidence="2 3" key="1">
    <citation type="submission" date="2015-07" db="EMBL/GenBank/DDBJ databases">
        <title>Comparative genomics of the Sigatoka disease complex on banana suggests a link between parallel evolutionary changes in Pseudocercospora fijiensis and Pseudocercospora eumusae and increased virulence on the banana host.</title>
        <authorList>
            <person name="Chang T.-C."/>
            <person name="Salvucci A."/>
            <person name="Crous P.W."/>
            <person name="Stergiopoulos I."/>
        </authorList>
    </citation>
    <scope>NUCLEOTIDE SEQUENCE [LARGE SCALE GENOMIC DNA]</scope>
    <source>
        <strain evidence="2 3">CBS 114824</strain>
    </source>
</reference>
<evidence type="ECO:0000313" key="3">
    <source>
        <dbReference type="Proteomes" id="UP000070133"/>
    </source>
</evidence>
<organism evidence="2 3">
    <name type="scientific">Pseudocercospora eumusae</name>
    <dbReference type="NCBI Taxonomy" id="321146"/>
    <lineage>
        <taxon>Eukaryota</taxon>
        <taxon>Fungi</taxon>
        <taxon>Dikarya</taxon>
        <taxon>Ascomycota</taxon>
        <taxon>Pezizomycotina</taxon>
        <taxon>Dothideomycetes</taxon>
        <taxon>Dothideomycetidae</taxon>
        <taxon>Mycosphaerellales</taxon>
        <taxon>Mycosphaerellaceae</taxon>
        <taxon>Pseudocercospora</taxon>
    </lineage>
</organism>
<keyword evidence="3" id="KW-1185">Reference proteome</keyword>
<evidence type="ECO:0000313" key="2">
    <source>
        <dbReference type="EMBL" id="KXT05178.1"/>
    </source>
</evidence>
<dbReference type="EMBL" id="LFZN01000014">
    <property type="protein sequence ID" value="KXT05178.1"/>
    <property type="molecule type" value="Genomic_DNA"/>
</dbReference>
<feature type="chain" id="PRO_5007806772" evidence="1">
    <location>
        <begin position="21"/>
        <end position="139"/>
    </location>
</feature>
<keyword evidence="1" id="KW-0732">Signal</keyword>